<dbReference type="AlphaFoldDB" id="A0A285PBF2"/>
<evidence type="ECO:0000259" key="1">
    <source>
        <dbReference type="Pfam" id="PF13340"/>
    </source>
</evidence>
<dbReference type="Proteomes" id="UP000219439">
    <property type="component" value="Unassembled WGS sequence"/>
</dbReference>
<feature type="domain" description="Insertion element IS402-like" evidence="1">
    <location>
        <begin position="13"/>
        <end position="77"/>
    </location>
</feature>
<dbReference type="PANTHER" id="PTHR46637">
    <property type="entry name" value="TIS1421-TRANSPOSASE PROTEIN A"/>
    <property type="match status" value="1"/>
</dbReference>
<accession>A0A285PBF2</accession>
<proteinExistence type="predicted"/>
<evidence type="ECO:0000313" key="2">
    <source>
        <dbReference type="EMBL" id="SNZ19062.1"/>
    </source>
</evidence>
<dbReference type="Pfam" id="PF13340">
    <property type="entry name" value="DUF4096"/>
    <property type="match status" value="1"/>
</dbReference>
<sequence>MPDLFLLSVDPMSKIEPFFPKSHGIARVDDRRVISGIIYVLKNGLQWKDSPQAYGPHKTLYNRFRRWTELGVFDLIFSHLSAEDGPPDTLMIDATHLKAHRTASSLVKGGFFPATSAAQKVD</sequence>
<protein>
    <submittedName>
        <fullName evidence="2">Transposase, IS5 family</fullName>
    </submittedName>
</protein>
<organism evidence="2 3">
    <name type="scientific">Cohaesibacter gelatinilyticus</name>
    <dbReference type="NCBI Taxonomy" id="372072"/>
    <lineage>
        <taxon>Bacteria</taxon>
        <taxon>Pseudomonadati</taxon>
        <taxon>Pseudomonadota</taxon>
        <taxon>Alphaproteobacteria</taxon>
        <taxon>Hyphomicrobiales</taxon>
        <taxon>Cohaesibacteraceae</taxon>
    </lineage>
</organism>
<keyword evidence="3" id="KW-1185">Reference proteome</keyword>
<dbReference type="InterPro" id="IPR052909">
    <property type="entry name" value="Transposase_6_like"/>
</dbReference>
<name>A0A285PBF2_9HYPH</name>
<dbReference type="EMBL" id="OBEL01000002">
    <property type="protein sequence ID" value="SNZ19062.1"/>
    <property type="molecule type" value="Genomic_DNA"/>
</dbReference>
<dbReference type="InterPro" id="IPR025161">
    <property type="entry name" value="IS402-like_dom"/>
</dbReference>
<evidence type="ECO:0000313" key="3">
    <source>
        <dbReference type="Proteomes" id="UP000219439"/>
    </source>
</evidence>
<gene>
    <name evidence="2" type="ORF">SAMN06265368_2139</name>
</gene>
<dbReference type="PANTHER" id="PTHR46637:SF1">
    <property type="entry name" value="BLL5188 PROTEIN"/>
    <property type="match status" value="1"/>
</dbReference>
<reference evidence="2 3" key="1">
    <citation type="submission" date="2017-09" db="EMBL/GenBank/DDBJ databases">
        <authorList>
            <person name="Ehlers B."/>
            <person name="Leendertz F.H."/>
        </authorList>
    </citation>
    <scope>NUCLEOTIDE SEQUENCE [LARGE SCALE GENOMIC DNA]</scope>
    <source>
        <strain evidence="2 3">DSM 18289</strain>
    </source>
</reference>